<evidence type="ECO:0000256" key="3">
    <source>
        <dbReference type="ARBA" id="ARBA00022630"/>
    </source>
</evidence>
<feature type="signal peptide" evidence="6">
    <location>
        <begin position="1"/>
        <end position="21"/>
    </location>
</feature>
<dbReference type="InterPro" id="IPR050281">
    <property type="entry name" value="Flavin_monoamine_oxidase"/>
</dbReference>
<evidence type="ECO:0000313" key="8">
    <source>
        <dbReference type="Proteomes" id="UP000054495"/>
    </source>
</evidence>
<keyword evidence="3" id="KW-0285">Flavoprotein</keyword>
<reference evidence="7 8" key="1">
    <citation type="submission" date="2013-05" db="EMBL/GenBank/DDBJ databases">
        <title>Draft genome of the parasitic nematode Anyclostoma ceylanicum.</title>
        <authorList>
            <person name="Mitreva M."/>
        </authorList>
    </citation>
    <scope>NUCLEOTIDE SEQUENCE [LARGE SCALE GENOMIC DNA]</scope>
</reference>
<evidence type="ECO:0008006" key="9">
    <source>
        <dbReference type="Google" id="ProtNLM"/>
    </source>
</evidence>
<dbReference type="Gene3D" id="3.50.50.60">
    <property type="entry name" value="FAD/NAD(P)-binding domain"/>
    <property type="match status" value="1"/>
</dbReference>
<name>A0A0D6M6X8_9BILA</name>
<comment type="similarity">
    <text evidence="2">Belongs to the flavin monoamine oxidase family.</text>
</comment>
<proteinExistence type="inferred from homology"/>
<evidence type="ECO:0000256" key="2">
    <source>
        <dbReference type="ARBA" id="ARBA00005995"/>
    </source>
</evidence>
<gene>
    <name evidence="7" type="ORF">ANCCEY_01681</name>
</gene>
<dbReference type="PANTHER" id="PTHR10742">
    <property type="entry name" value="FLAVIN MONOAMINE OXIDASE"/>
    <property type="match status" value="1"/>
</dbReference>
<keyword evidence="8" id="KW-1185">Reference proteome</keyword>
<dbReference type="GO" id="GO:0046592">
    <property type="term" value="F:polyamine oxidase activity"/>
    <property type="evidence" value="ECO:0007669"/>
    <property type="project" value="TreeGrafter"/>
</dbReference>
<dbReference type="PRINTS" id="PR00419">
    <property type="entry name" value="ADXRDTASE"/>
</dbReference>
<evidence type="ECO:0000256" key="4">
    <source>
        <dbReference type="ARBA" id="ARBA00022827"/>
    </source>
</evidence>
<accession>A0A0D6M6X8</accession>
<evidence type="ECO:0000256" key="5">
    <source>
        <dbReference type="ARBA" id="ARBA00023002"/>
    </source>
</evidence>
<evidence type="ECO:0000256" key="1">
    <source>
        <dbReference type="ARBA" id="ARBA00001974"/>
    </source>
</evidence>
<sequence length="78" mass="8019">MPALPTRVAIIGAGFAGLSAAATLEKHSVDYVVYEGAGRVGGRVYSIPYGLFMCLESMANDAIGANLAGSESKRAITL</sequence>
<comment type="cofactor">
    <cofactor evidence="1">
        <name>FAD</name>
        <dbReference type="ChEBI" id="CHEBI:57692"/>
    </cofactor>
</comment>
<feature type="chain" id="PRO_5002307570" description="Amine oxidase domain-containing protein" evidence="6">
    <location>
        <begin position="22"/>
        <end position="78"/>
    </location>
</feature>
<dbReference type="Proteomes" id="UP000054495">
    <property type="component" value="Unassembled WGS sequence"/>
</dbReference>
<dbReference type="EMBL" id="KE124797">
    <property type="protein sequence ID" value="EPB79258.1"/>
    <property type="molecule type" value="Genomic_DNA"/>
</dbReference>
<evidence type="ECO:0000313" key="7">
    <source>
        <dbReference type="EMBL" id="EPB79258.1"/>
    </source>
</evidence>
<dbReference type="AlphaFoldDB" id="A0A0D6M6X8"/>
<dbReference type="SUPFAM" id="SSF51905">
    <property type="entry name" value="FAD/NAD(P)-binding domain"/>
    <property type="match status" value="1"/>
</dbReference>
<keyword evidence="6" id="KW-0732">Signal</keyword>
<protein>
    <recommendedName>
        <fullName evidence="9">Amine oxidase domain-containing protein</fullName>
    </recommendedName>
</protein>
<evidence type="ECO:0000256" key="6">
    <source>
        <dbReference type="SAM" id="SignalP"/>
    </source>
</evidence>
<dbReference type="PANTHER" id="PTHR10742:SF405">
    <property type="entry name" value="PEROXISOMAL N(1)-ACETYL-SPERMINE_SPERMIDINE OXIDASE"/>
    <property type="match status" value="1"/>
</dbReference>
<dbReference type="Pfam" id="PF13450">
    <property type="entry name" value="NAD_binding_8"/>
    <property type="match status" value="1"/>
</dbReference>
<organism evidence="7 8">
    <name type="scientific">Ancylostoma ceylanicum</name>
    <dbReference type="NCBI Taxonomy" id="53326"/>
    <lineage>
        <taxon>Eukaryota</taxon>
        <taxon>Metazoa</taxon>
        <taxon>Ecdysozoa</taxon>
        <taxon>Nematoda</taxon>
        <taxon>Chromadorea</taxon>
        <taxon>Rhabditida</taxon>
        <taxon>Rhabditina</taxon>
        <taxon>Rhabditomorpha</taxon>
        <taxon>Strongyloidea</taxon>
        <taxon>Ancylostomatidae</taxon>
        <taxon>Ancylostomatinae</taxon>
        <taxon>Ancylostoma</taxon>
    </lineage>
</organism>
<dbReference type="InterPro" id="IPR036188">
    <property type="entry name" value="FAD/NAD-bd_sf"/>
</dbReference>
<keyword evidence="5" id="KW-0560">Oxidoreductase</keyword>
<keyword evidence="4" id="KW-0274">FAD</keyword>